<comment type="caution">
    <text evidence="2">The sequence shown here is derived from an EMBL/GenBank/DDBJ whole genome shotgun (WGS) entry which is preliminary data.</text>
</comment>
<gene>
    <name evidence="2" type="ORF">E2C01_007348</name>
</gene>
<dbReference type="Proteomes" id="UP000324222">
    <property type="component" value="Unassembled WGS sequence"/>
</dbReference>
<dbReference type="OrthoDB" id="2017643at2759"/>
<evidence type="ECO:0000256" key="1">
    <source>
        <dbReference type="SAM" id="MobiDB-lite"/>
    </source>
</evidence>
<name>A0A5B7CYS1_PORTR</name>
<organism evidence="2 3">
    <name type="scientific">Portunus trituberculatus</name>
    <name type="common">Swimming crab</name>
    <name type="synonym">Neptunus trituberculatus</name>
    <dbReference type="NCBI Taxonomy" id="210409"/>
    <lineage>
        <taxon>Eukaryota</taxon>
        <taxon>Metazoa</taxon>
        <taxon>Ecdysozoa</taxon>
        <taxon>Arthropoda</taxon>
        <taxon>Crustacea</taxon>
        <taxon>Multicrustacea</taxon>
        <taxon>Malacostraca</taxon>
        <taxon>Eumalacostraca</taxon>
        <taxon>Eucarida</taxon>
        <taxon>Decapoda</taxon>
        <taxon>Pleocyemata</taxon>
        <taxon>Brachyura</taxon>
        <taxon>Eubrachyura</taxon>
        <taxon>Portunoidea</taxon>
        <taxon>Portunidae</taxon>
        <taxon>Portuninae</taxon>
        <taxon>Portunus</taxon>
    </lineage>
</organism>
<feature type="region of interest" description="Disordered" evidence="1">
    <location>
        <begin position="89"/>
        <end position="113"/>
    </location>
</feature>
<evidence type="ECO:0000313" key="3">
    <source>
        <dbReference type="Proteomes" id="UP000324222"/>
    </source>
</evidence>
<accession>A0A5B7CYS1</accession>
<keyword evidence="3" id="KW-1185">Reference proteome</keyword>
<protein>
    <submittedName>
        <fullName evidence="2">Uncharacterized protein</fullName>
    </submittedName>
</protein>
<dbReference type="AlphaFoldDB" id="A0A5B7CYS1"/>
<sequence>MIYDAVHSTDLAVQQLEDVQKRACRIILGFDYTNYDHALTILSFPRLASRHREALVRLGRGLLRHPRLRHLLPQPTPTTNPRHINVVRPIRAENRPLPPQSDPHHGASHKQLS</sequence>
<evidence type="ECO:0000313" key="2">
    <source>
        <dbReference type="EMBL" id="MPC14580.1"/>
    </source>
</evidence>
<proteinExistence type="predicted"/>
<reference evidence="2 3" key="1">
    <citation type="submission" date="2019-05" db="EMBL/GenBank/DDBJ databases">
        <title>Another draft genome of Portunus trituberculatus and its Hox gene families provides insights of decapod evolution.</title>
        <authorList>
            <person name="Jeong J.-H."/>
            <person name="Song I."/>
            <person name="Kim S."/>
            <person name="Choi T."/>
            <person name="Kim D."/>
            <person name="Ryu S."/>
            <person name="Kim W."/>
        </authorList>
    </citation>
    <scope>NUCLEOTIDE SEQUENCE [LARGE SCALE GENOMIC DNA]</scope>
    <source>
        <tissue evidence="2">Muscle</tissue>
    </source>
</reference>
<dbReference type="EMBL" id="VSRR010000363">
    <property type="protein sequence ID" value="MPC14580.1"/>
    <property type="molecule type" value="Genomic_DNA"/>
</dbReference>